<reference evidence="7 8" key="1">
    <citation type="submission" date="2017-08" db="EMBL/GenBank/DDBJ databases">
        <title>Infants hospitalized years apart are colonized by the same room-sourced microbial strains.</title>
        <authorList>
            <person name="Brooks B."/>
            <person name="Olm M.R."/>
            <person name="Firek B.A."/>
            <person name="Baker R."/>
            <person name="Thomas B.C."/>
            <person name="Morowitz M.J."/>
            <person name="Banfield J.F."/>
        </authorList>
    </citation>
    <scope>NUCLEOTIDE SEQUENCE [LARGE SCALE GENOMIC DNA]</scope>
    <source>
        <strain evidence="7">S2_005_003_R2_41</strain>
    </source>
</reference>
<evidence type="ECO:0000256" key="1">
    <source>
        <dbReference type="ARBA" id="ARBA00001947"/>
    </source>
</evidence>
<evidence type="ECO:0000256" key="4">
    <source>
        <dbReference type="ARBA" id="ARBA00022801"/>
    </source>
</evidence>
<dbReference type="GO" id="GO:0000034">
    <property type="term" value="F:adenine deaminase activity"/>
    <property type="evidence" value="ECO:0007669"/>
    <property type="project" value="TreeGrafter"/>
</dbReference>
<dbReference type="Pfam" id="PF00962">
    <property type="entry name" value="A_deaminase"/>
    <property type="match status" value="1"/>
</dbReference>
<dbReference type="Gene3D" id="3.20.20.140">
    <property type="entry name" value="Metal-dependent hydrolases"/>
    <property type="match status" value="1"/>
</dbReference>
<keyword evidence="5" id="KW-0862">Zinc</keyword>
<protein>
    <submittedName>
        <fullName evidence="7">Adenosine deaminase</fullName>
    </submittedName>
</protein>
<comment type="caution">
    <text evidence="7">The sequence shown here is derived from an EMBL/GenBank/DDBJ whole genome shotgun (WGS) entry which is preliminary data.</text>
</comment>
<evidence type="ECO:0000256" key="2">
    <source>
        <dbReference type="ARBA" id="ARBA00006676"/>
    </source>
</evidence>
<evidence type="ECO:0000256" key="5">
    <source>
        <dbReference type="ARBA" id="ARBA00022833"/>
    </source>
</evidence>
<evidence type="ECO:0000256" key="3">
    <source>
        <dbReference type="ARBA" id="ARBA00022723"/>
    </source>
</evidence>
<comment type="similarity">
    <text evidence="2">Belongs to the metallo-dependent hydrolases superfamily. Adenosine and AMP deaminases family.</text>
</comment>
<dbReference type="InterPro" id="IPR032466">
    <property type="entry name" value="Metal_Hydrolase"/>
</dbReference>
<dbReference type="PANTHER" id="PTHR43114">
    <property type="entry name" value="ADENINE DEAMINASE"/>
    <property type="match status" value="1"/>
</dbReference>
<evidence type="ECO:0000259" key="6">
    <source>
        <dbReference type="Pfam" id="PF00962"/>
    </source>
</evidence>
<keyword evidence="4" id="KW-0378">Hydrolase</keyword>
<dbReference type="GO" id="GO:0043103">
    <property type="term" value="P:hypoxanthine salvage"/>
    <property type="evidence" value="ECO:0007669"/>
    <property type="project" value="TreeGrafter"/>
</dbReference>
<dbReference type="EMBL" id="QFPP01000247">
    <property type="protein sequence ID" value="PZQ71238.1"/>
    <property type="molecule type" value="Genomic_DNA"/>
</dbReference>
<dbReference type="Proteomes" id="UP000249135">
    <property type="component" value="Unassembled WGS sequence"/>
</dbReference>
<dbReference type="InterPro" id="IPR006330">
    <property type="entry name" value="Ado/ade_deaminase"/>
</dbReference>
<name>A0A2W5Q215_VARPD</name>
<dbReference type="GO" id="GO:0005829">
    <property type="term" value="C:cytosol"/>
    <property type="evidence" value="ECO:0007669"/>
    <property type="project" value="TreeGrafter"/>
</dbReference>
<evidence type="ECO:0000313" key="8">
    <source>
        <dbReference type="Proteomes" id="UP000249135"/>
    </source>
</evidence>
<feature type="non-terminal residue" evidence="7">
    <location>
        <position position="130"/>
    </location>
</feature>
<organism evidence="7 8">
    <name type="scientific">Variovorax paradoxus</name>
    <dbReference type="NCBI Taxonomy" id="34073"/>
    <lineage>
        <taxon>Bacteria</taxon>
        <taxon>Pseudomonadati</taxon>
        <taxon>Pseudomonadota</taxon>
        <taxon>Betaproteobacteria</taxon>
        <taxon>Burkholderiales</taxon>
        <taxon>Comamonadaceae</taxon>
        <taxon>Variovorax</taxon>
    </lineage>
</organism>
<sequence length="130" mass="14649">MNLPFDPAAIPADRLPELLRTMPKAELHMHIEGSLEPELIFALAQRNGVAIPYASVEELRKAYAFTNLQSFLDIYYAGASVLLKAQDFHDMAWAYLERAAADHVLRTEMFFDPQTHTERGVAMETVIDGL</sequence>
<accession>A0A2W5Q215</accession>
<feature type="domain" description="Adenosine deaminase" evidence="6">
    <location>
        <begin position="23"/>
        <end position="129"/>
    </location>
</feature>
<dbReference type="InterPro" id="IPR001365">
    <property type="entry name" value="A_deaminase_dom"/>
</dbReference>
<dbReference type="GO" id="GO:0046872">
    <property type="term" value="F:metal ion binding"/>
    <property type="evidence" value="ECO:0007669"/>
    <property type="project" value="UniProtKB-KW"/>
</dbReference>
<comment type="cofactor">
    <cofactor evidence="1">
        <name>Zn(2+)</name>
        <dbReference type="ChEBI" id="CHEBI:29105"/>
    </cofactor>
</comment>
<dbReference type="SUPFAM" id="SSF51556">
    <property type="entry name" value="Metallo-dependent hydrolases"/>
    <property type="match status" value="1"/>
</dbReference>
<dbReference type="PANTHER" id="PTHR43114:SF6">
    <property type="entry name" value="ADENINE DEAMINASE"/>
    <property type="match status" value="1"/>
</dbReference>
<gene>
    <name evidence="7" type="ORF">DI563_17680</name>
</gene>
<dbReference type="AlphaFoldDB" id="A0A2W5Q215"/>
<dbReference type="GO" id="GO:0006146">
    <property type="term" value="P:adenine catabolic process"/>
    <property type="evidence" value="ECO:0007669"/>
    <property type="project" value="TreeGrafter"/>
</dbReference>
<keyword evidence="3" id="KW-0479">Metal-binding</keyword>
<proteinExistence type="inferred from homology"/>
<evidence type="ECO:0000313" key="7">
    <source>
        <dbReference type="EMBL" id="PZQ71238.1"/>
    </source>
</evidence>